<dbReference type="Proteomes" id="UP000434036">
    <property type="component" value="Unassembled WGS sequence"/>
</dbReference>
<keyword evidence="3 7" id="KW-0032">Aminotransferase</keyword>
<evidence type="ECO:0000256" key="4">
    <source>
        <dbReference type="ARBA" id="ARBA00022679"/>
    </source>
</evidence>
<organism evidence="7 8">
    <name type="scientific">Copranaerobaculum intestinale</name>
    <dbReference type="NCBI Taxonomy" id="2692629"/>
    <lineage>
        <taxon>Bacteria</taxon>
        <taxon>Bacillati</taxon>
        <taxon>Bacillota</taxon>
        <taxon>Erysipelotrichia</taxon>
        <taxon>Erysipelotrichales</taxon>
        <taxon>Erysipelotrichaceae</taxon>
        <taxon>Copranaerobaculum</taxon>
    </lineage>
</organism>
<comment type="cofactor">
    <cofactor evidence="1">
        <name>pyridoxal 5'-phosphate</name>
        <dbReference type="ChEBI" id="CHEBI:597326"/>
    </cofactor>
</comment>
<dbReference type="PANTHER" id="PTHR46383:SF1">
    <property type="entry name" value="ASPARTATE AMINOTRANSFERASE"/>
    <property type="match status" value="1"/>
</dbReference>
<keyword evidence="5" id="KW-0663">Pyridoxal phosphate</keyword>
<evidence type="ECO:0000256" key="1">
    <source>
        <dbReference type="ARBA" id="ARBA00001933"/>
    </source>
</evidence>
<feature type="domain" description="Aminotransferase class I/classII large" evidence="6">
    <location>
        <begin position="41"/>
        <end position="399"/>
    </location>
</feature>
<reference evidence="7 8" key="1">
    <citation type="submission" date="2019-12" db="EMBL/GenBank/DDBJ databases">
        <authorList>
            <person name="Yang R."/>
        </authorList>
    </citation>
    <scope>NUCLEOTIDE SEQUENCE [LARGE SCALE GENOMIC DNA]</scope>
    <source>
        <strain evidence="7 8">DONG20-135</strain>
    </source>
</reference>
<dbReference type="EMBL" id="WUUQ01000001">
    <property type="protein sequence ID" value="MXQ72683.1"/>
    <property type="molecule type" value="Genomic_DNA"/>
</dbReference>
<keyword evidence="4 7" id="KW-0808">Transferase</keyword>
<evidence type="ECO:0000256" key="3">
    <source>
        <dbReference type="ARBA" id="ARBA00022576"/>
    </source>
</evidence>
<evidence type="ECO:0000313" key="8">
    <source>
        <dbReference type="Proteomes" id="UP000434036"/>
    </source>
</evidence>
<dbReference type="Gene3D" id="3.90.1150.10">
    <property type="entry name" value="Aspartate Aminotransferase, domain 1"/>
    <property type="match status" value="1"/>
</dbReference>
<comment type="caution">
    <text evidence="7">The sequence shown here is derived from an EMBL/GenBank/DDBJ whole genome shotgun (WGS) entry which is preliminary data.</text>
</comment>
<dbReference type="SUPFAM" id="SSF53383">
    <property type="entry name" value="PLP-dependent transferases"/>
    <property type="match status" value="1"/>
</dbReference>
<dbReference type="InterPro" id="IPR004839">
    <property type="entry name" value="Aminotransferase_I/II_large"/>
</dbReference>
<dbReference type="GO" id="GO:0008483">
    <property type="term" value="F:transaminase activity"/>
    <property type="evidence" value="ECO:0007669"/>
    <property type="project" value="UniProtKB-KW"/>
</dbReference>
<dbReference type="Gene3D" id="3.40.640.10">
    <property type="entry name" value="Type I PLP-dependent aspartate aminotransferase-like (Major domain)"/>
    <property type="match status" value="1"/>
</dbReference>
<proteinExistence type="inferred from homology"/>
<dbReference type="AlphaFoldDB" id="A0A6N8U7K2"/>
<dbReference type="PANTHER" id="PTHR46383">
    <property type="entry name" value="ASPARTATE AMINOTRANSFERASE"/>
    <property type="match status" value="1"/>
</dbReference>
<dbReference type="RefSeq" id="WP_160624167.1">
    <property type="nucleotide sequence ID" value="NZ_WUUQ01000001.1"/>
</dbReference>
<sequence length="413" mass="46698">MRFVKDEVNTTPIEDTVFAVVKKAKAAIAELGEDRVINATIGSLYDEDEKLVAFETVFHHYDEITKETKAAYAASFTGNDDFREQVYNWVCQNHKLNLKHRVIATPGGTGAVSLCFNELLDEGQTAIIPEIAWGSYALMAEMHNLKIARYSLFKDNHFDMESFQKTCLKVLDEQNKLMVVINDPCHNPTGYSLSIQEWETIIQFLNECGEKAPVVLLNDIAYIDYAYDCQHSRDYLKTLESMSEHVMCVIAFSCSKTLTSYGLRCGAALALSASEEAVRSVEIVFEKTARALWSNIPNAAMDNFTYVTSVDKDAYLAEKAKYVALLKQRSEVFLKEAEEVNLPVYPYKEGFFITVAVPDNSLRDLYHEALMKEQIYTVKVNHGIRVAVCSLSVKHCYGLAERMKDIWDQIKGA</sequence>
<dbReference type="InterPro" id="IPR015421">
    <property type="entry name" value="PyrdxlP-dep_Trfase_major"/>
</dbReference>
<evidence type="ECO:0000256" key="5">
    <source>
        <dbReference type="ARBA" id="ARBA00022898"/>
    </source>
</evidence>
<protein>
    <submittedName>
        <fullName evidence="7">Aminotransferase class I/II-fold pyridoxal phosphate-dependent enzyme</fullName>
    </submittedName>
</protein>
<dbReference type="InterPro" id="IPR015424">
    <property type="entry name" value="PyrdxlP-dep_Trfase"/>
</dbReference>
<dbReference type="GO" id="GO:0030170">
    <property type="term" value="F:pyridoxal phosphate binding"/>
    <property type="evidence" value="ECO:0007669"/>
    <property type="project" value="InterPro"/>
</dbReference>
<reference evidence="7 8" key="2">
    <citation type="submission" date="2020-01" db="EMBL/GenBank/DDBJ databases">
        <title>Clostridiaceae sp. nov. isolated from the gut of human by culturomics.</title>
        <authorList>
            <person name="Chang Y."/>
        </authorList>
    </citation>
    <scope>NUCLEOTIDE SEQUENCE [LARGE SCALE GENOMIC DNA]</scope>
    <source>
        <strain evidence="7 8">DONG20-135</strain>
    </source>
</reference>
<name>A0A6N8U7K2_9FIRM</name>
<gene>
    <name evidence="7" type="ORF">GSF08_01825</name>
</gene>
<evidence type="ECO:0000259" key="6">
    <source>
        <dbReference type="Pfam" id="PF00155"/>
    </source>
</evidence>
<dbReference type="GO" id="GO:0006520">
    <property type="term" value="P:amino acid metabolic process"/>
    <property type="evidence" value="ECO:0007669"/>
    <property type="project" value="InterPro"/>
</dbReference>
<comment type="similarity">
    <text evidence="2">Belongs to the class-I pyridoxal-phosphate-dependent aminotransferase family.</text>
</comment>
<dbReference type="InterPro" id="IPR050596">
    <property type="entry name" value="AspAT/PAT-like"/>
</dbReference>
<evidence type="ECO:0000313" key="7">
    <source>
        <dbReference type="EMBL" id="MXQ72683.1"/>
    </source>
</evidence>
<keyword evidence="8" id="KW-1185">Reference proteome</keyword>
<accession>A0A6N8U7K2</accession>
<dbReference type="CDD" id="cd00609">
    <property type="entry name" value="AAT_like"/>
    <property type="match status" value="1"/>
</dbReference>
<evidence type="ECO:0000256" key="2">
    <source>
        <dbReference type="ARBA" id="ARBA00007441"/>
    </source>
</evidence>
<dbReference type="Pfam" id="PF00155">
    <property type="entry name" value="Aminotran_1_2"/>
    <property type="match status" value="1"/>
</dbReference>
<dbReference type="InterPro" id="IPR015422">
    <property type="entry name" value="PyrdxlP-dep_Trfase_small"/>
</dbReference>